<dbReference type="AlphaFoldDB" id="A0A1I7V2V1"/>
<dbReference type="GO" id="GO:0009986">
    <property type="term" value="C:cell surface"/>
    <property type="evidence" value="ECO:0007669"/>
    <property type="project" value="InterPro"/>
</dbReference>
<accession>A0A1I7V2V1</accession>
<proteinExistence type="inferred from homology"/>
<dbReference type="PANTHER" id="PTHR21700:SF43">
    <property type="entry name" value="TRANSTHYRETIN-RELATED FAMILY DOMAIN-RELATED"/>
    <property type="match status" value="1"/>
</dbReference>
<name>A0A1I7V2V1_9PELO</name>
<dbReference type="WBParaSite" id="Csp11.Scaffold630.g21834.t1">
    <property type="protein sequence ID" value="Csp11.Scaffold630.g21834.t1"/>
    <property type="gene ID" value="Csp11.Scaffold630.g21834"/>
</dbReference>
<comment type="subcellular location">
    <subcellularLocation>
        <location evidence="1">Secreted</location>
    </subcellularLocation>
</comment>
<dbReference type="eggNOG" id="ENOG502THYG">
    <property type="taxonomic scope" value="Eukaryota"/>
</dbReference>
<evidence type="ECO:0000256" key="2">
    <source>
        <dbReference type="ARBA" id="ARBA00010112"/>
    </source>
</evidence>
<dbReference type="Gene3D" id="2.60.40.3330">
    <property type="match status" value="1"/>
</dbReference>
<dbReference type="GO" id="GO:0005576">
    <property type="term" value="C:extracellular region"/>
    <property type="evidence" value="ECO:0007669"/>
    <property type="project" value="UniProtKB-SubCell"/>
</dbReference>
<evidence type="ECO:0000256" key="3">
    <source>
        <dbReference type="ARBA" id="ARBA00022525"/>
    </source>
</evidence>
<reference evidence="6" key="1">
    <citation type="submission" date="2016-11" db="UniProtKB">
        <authorList>
            <consortium name="WormBaseParasite"/>
        </authorList>
    </citation>
    <scope>IDENTIFICATION</scope>
</reference>
<evidence type="ECO:0000313" key="5">
    <source>
        <dbReference type="Proteomes" id="UP000095282"/>
    </source>
</evidence>
<organism evidence="5 6">
    <name type="scientific">Caenorhabditis tropicalis</name>
    <dbReference type="NCBI Taxonomy" id="1561998"/>
    <lineage>
        <taxon>Eukaryota</taxon>
        <taxon>Metazoa</taxon>
        <taxon>Ecdysozoa</taxon>
        <taxon>Nematoda</taxon>
        <taxon>Chromadorea</taxon>
        <taxon>Rhabditida</taxon>
        <taxon>Rhabditina</taxon>
        <taxon>Rhabditomorpha</taxon>
        <taxon>Rhabditoidea</taxon>
        <taxon>Rhabditidae</taxon>
        <taxon>Peloderinae</taxon>
        <taxon>Caenorhabditis</taxon>
    </lineage>
</organism>
<dbReference type="Proteomes" id="UP000095282">
    <property type="component" value="Unplaced"/>
</dbReference>
<dbReference type="Pfam" id="PF01060">
    <property type="entry name" value="TTR-52"/>
    <property type="match status" value="1"/>
</dbReference>
<dbReference type="InterPro" id="IPR001534">
    <property type="entry name" value="Transthyretin-like"/>
</dbReference>
<evidence type="ECO:0000256" key="4">
    <source>
        <dbReference type="ARBA" id="ARBA00022729"/>
    </source>
</evidence>
<protein>
    <submittedName>
        <fullName evidence="6">Plastocyanin-like domain-containing protein</fullName>
    </submittedName>
</protein>
<keyword evidence="4" id="KW-0732">Signal</keyword>
<evidence type="ECO:0000313" key="6">
    <source>
        <dbReference type="WBParaSite" id="Csp11.Scaffold630.g21834.t1"/>
    </source>
</evidence>
<dbReference type="InterPro" id="IPR038479">
    <property type="entry name" value="Transthyretin-like_sf"/>
</dbReference>
<comment type="similarity">
    <text evidence="2">Belongs to the nematode transthyretin-like family.</text>
</comment>
<keyword evidence="3" id="KW-0964">Secreted</keyword>
<sequence>MCNGQPYVHEQVQLWEPKTRGFKKKFQPNSEFPVGDELWDDMPTGQDGRFQIFSHGYDFTLLNIPLLGFGFHPYLWIPNYCETELKNGNRCTRNIVKIWIPEGYINPCQPDVYVFDIGTIDMATAEGNHFNWAMKLLGQDKLCRSF</sequence>
<evidence type="ECO:0000256" key="1">
    <source>
        <dbReference type="ARBA" id="ARBA00004613"/>
    </source>
</evidence>
<keyword evidence="5" id="KW-1185">Reference proteome</keyword>
<dbReference type="PANTHER" id="PTHR21700">
    <property type="entry name" value="TRANSTHYRETIN-LIKE FAMILY PROTEIN-RELATED"/>
    <property type="match status" value="1"/>
</dbReference>